<evidence type="ECO:0000256" key="1">
    <source>
        <dbReference type="SAM" id="Phobius"/>
    </source>
</evidence>
<feature type="transmembrane region" description="Helical" evidence="1">
    <location>
        <begin position="120"/>
        <end position="138"/>
    </location>
</feature>
<feature type="transmembrane region" description="Helical" evidence="1">
    <location>
        <begin position="21"/>
        <end position="41"/>
    </location>
</feature>
<feature type="transmembrane region" description="Helical" evidence="1">
    <location>
        <begin position="76"/>
        <end position="94"/>
    </location>
</feature>
<dbReference type="EMBL" id="JACCCU010000003">
    <property type="protein sequence ID" value="NYF91589.1"/>
    <property type="molecule type" value="Genomic_DNA"/>
</dbReference>
<evidence type="ECO:0000313" key="2">
    <source>
        <dbReference type="EMBL" id="NYF91589.1"/>
    </source>
</evidence>
<keyword evidence="1" id="KW-0812">Transmembrane</keyword>
<protein>
    <submittedName>
        <fullName evidence="2">Uncharacterized protein</fullName>
    </submittedName>
</protein>
<evidence type="ECO:0000313" key="3">
    <source>
        <dbReference type="Proteomes" id="UP000564385"/>
    </source>
</evidence>
<keyword evidence="1" id="KW-1133">Transmembrane helix</keyword>
<dbReference type="Proteomes" id="UP000564385">
    <property type="component" value="Unassembled WGS sequence"/>
</dbReference>
<accession>A0A852VK60</accession>
<keyword evidence="1" id="KW-0472">Membrane</keyword>
<comment type="caution">
    <text evidence="2">The sequence shown here is derived from an EMBL/GenBank/DDBJ whole genome shotgun (WGS) entry which is preliminary data.</text>
</comment>
<organism evidence="2 3">
    <name type="scientific">Tunturiibacter lichenicola</name>
    <dbReference type="NCBI Taxonomy" id="2051959"/>
    <lineage>
        <taxon>Bacteria</taxon>
        <taxon>Pseudomonadati</taxon>
        <taxon>Acidobacteriota</taxon>
        <taxon>Terriglobia</taxon>
        <taxon>Terriglobales</taxon>
        <taxon>Acidobacteriaceae</taxon>
        <taxon>Tunturiibacter</taxon>
    </lineage>
</organism>
<name>A0A852VK60_9BACT</name>
<proteinExistence type="predicted"/>
<reference evidence="2 3" key="1">
    <citation type="submission" date="2020-07" db="EMBL/GenBank/DDBJ databases">
        <title>Genomic Encyclopedia of Type Strains, Phase IV (KMG-V): Genome sequencing to study the core and pangenomes of soil and plant-associated prokaryotes.</title>
        <authorList>
            <person name="Whitman W."/>
        </authorList>
    </citation>
    <scope>NUCLEOTIDE SEQUENCE [LARGE SCALE GENOMIC DNA]</scope>
    <source>
        <strain evidence="2 3">M8UP22</strain>
    </source>
</reference>
<dbReference type="AlphaFoldDB" id="A0A852VK60"/>
<sequence>MAQQTVDELQRMERIETRSGALAWSALAFAFLQSVCTAVIAASGMRFAIGLAAFVTSIATSAPSQDFHRDRIRLPMLIFALAGAALNFAVLWQVRRLRRRPSAQWRLTPISAHKKRMEQFTFWVSVITVLLVFAELFAHHRIHGFYF</sequence>
<gene>
    <name evidence="2" type="ORF">HDF08_003708</name>
</gene>